<protein>
    <submittedName>
        <fullName evidence="2">5634_t:CDS:1</fullName>
    </submittedName>
</protein>
<reference evidence="2" key="1">
    <citation type="submission" date="2021-06" db="EMBL/GenBank/DDBJ databases">
        <authorList>
            <person name="Kallberg Y."/>
            <person name="Tangrot J."/>
            <person name="Rosling A."/>
        </authorList>
    </citation>
    <scope>NUCLEOTIDE SEQUENCE</scope>
    <source>
        <strain evidence="2">FL130A</strain>
    </source>
</reference>
<dbReference type="OrthoDB" id="2419903at2759"/>
<sequence length="716" mass="80620">MAENENRSDINIVNYPLNIHDYNSLSSTNSIATKGDIGPTLSVESSSLIEREVLYPRKLERPPIDKKEKGFCCREGCNNEVYRRKKFFESYCSRDCYWEEVNQLERTQITILDENDLAYIRVARRFNKRLKSSKKIKAILRLQMPHHLAQKHLEYKKNLAIEKNCDVKDVTYRMYHGTKIAHRNHVGLGNIDTLHAFCTESTCGMCGITFYGNRISYSNFVHLGKLMWFANDPKTSSYYCGYSEPINAMFVVDIAASEFLPIITVNKDEFVNSNMYHQYPQQQQRQQPAYSPKGNPQLPTPPPSGPNTTQPNNNLPDPRRLSTNSIQSDSSINYFNRKSPTFTYSLPPSPTSPNYSMSCIEPNCQNNKYMDMQGKIYNYCGGIVCATTGRSASTPFTPNQNAFQNGQRIPKCKKPGCNFRRRINPNGYLEDTCGSPNCLAKPNIHQIPTILLPNGIATLTNPINPPMVPASAIIGPIDSGRKCSNPTCDKSAFVDPKNPNHFQAFCTNRCFWLEVSTLTKTKLTTMPKDDMDYARIAKNVLIGFPSINIKGILRLQMSKSIAHAHLELRKAMASSVNVDPARITYRVYHGTNVKCGPLGIIHGGSLCNNQACGVCGIAREGNKSSKSKHDGSMFFTNNPQIAYQCAGQGKTKAIFVTDVLSIDPNFKSNYAVNTNEYRYPNNIRLRASELSVRMMDLLFIAEETQLGDFDKIEQPD</sequence>
<organism evidence="2 3">
    <name type="scientific">Ambispora leptoticha</name>
    <dbReference type="NCBI Taxonomy" id="144679"/>
    <lineage>
        <taxon>Eukaryota</taxon>
        <taxon>Fungi</taxon>
        <taxon>Fungi incertae sedis</taxon>
        <taxon>Mucoromycota</taxon>
        <taxon>Glomeromycotina</taxon>
        <taxon>Glomeromycetes</taxon>
        <taxon>Archaeosporales</taxon>
        <taxon>Ambisporaceae</taxon>
        <taxon>Ambispora</taxon>
    </lineage>
</organism>
<comment type="caution">
    <text evidence="2">The sequence shown here is derived from an EMBL/GenBank/DDBJ whole genome shotgun (WGS) entry which is preliminary data.</text>
</comment>
<name>A0A9N8WS88_9GLOM</name>
<feature type="region of interest" description="Disordered" evidence="1">
    <location>
        <begin position="279"/>
        <end position="333"/>
    </location>
</feature>
<evidence type="ECO:0000256" key="1">
    <source>
        <dbReference type="SAM" id="MobiDB-lite"/>
    </source>
</evidence>
<dbReference type="EMBL" id="CAJVPS010000550">
    <property type="protein sequence ID" value="CAG8494165.1"/>
    <property type="molecule type" value="Genomic_DNA"/>
</dbReference>
<evidence type="ECO:0000313" key="3">
    <source>
        <dbReference type="Proteomes" id="UP000789508"/>
    </source>
</evidence>
<dbReference type="Gene3D" id="3.90.228.10">
    <property type="match status" value="2"/>
</dbReference>
<keyword evidence="3" id="KW-1185">Reference proteome</keyword>
<dbReference type="Proteomes" id="UP000789508">
    <property type="component" value="Unassembled WGS sequence"/>
</dbReference>
<dbReference type="SUPFAM" id="SSF56399">
    <property type="entry name" value="ADP-ribosylation"/>
    <property type="match status" value="1"/>
</dbReference>
<dbReference type="AlphaFoldDB" id="A0A9N8WS88"/>
<accession>A0A9N8WS88</accession>
<evidence type="ECO:0000313" key="2">
    <source>
        <dbReference type="EMBL" id="CAG8494165.1"/>
    </source>
</evidence>
<gene>
    <name evidence="2" type="ORF">ALEPTO_LOCUS3143</name>
</gene>
<proteinExistence type="predicted"/>
<feature type="compositionally biased region" description="Low complexity" evidence="1">
    <location>
        <begin position="279"/>
        <end position="288"/>
    </location>
</feature>
<feature type="compositionally biased region" description="Polar residues" evidence="1">
    <location>
        <begin position="306"/>
        <end position="333"/>
    </location>
</feature>